<reference evidence="9 10" key="1">
    <citation type="submission" date="2017-10" db="EMBL/GenBank/DDBJ databases">
        <title>Sequencing the genomes of 1000 actinobacteria strains.</title>
        <authorList>
            <person name="Klenk H.-P."/>
        </authorList>
    </citation>
    <scope>NUCLEOTIDE SEQUENCE [LARGE SCALE GENOMIC DNA]</scope>
    <source>
        <strain evidence="9 10">DSM 21863</strain>
    </source>
</reference>
<evidence type="ECO:0000256" key="1">
    <source>
        <dbReference type="ARBA" id="ARBA00011073"/>
    </source>
</evidence>
<evidence type="ECO:0000313" key="10">
    <source>
        <dbReference type="Proteomes" id="UP000224130"/>
    </source>
</evidence>
<dbReference type="PROSITE" id="PS00137">
    <property type="entry name" value="SUBTILASE_HIS"/>
    <property type="match status" value="1"/>
</dbReference>
<evidence type="ECO:0000256" key="7">
    <source>
        <dbReference type="SAM" id="SignalP"/>
    </source>
</evidence>
<evidence type="ECO:0000259" key="8">
    <source>
        <dbReference type="Pfam" id="PF00082"/>
    </source>
</evidence>
<keyword evidence="7" id="KW-0732">Signal</keyword>
<dbReference type="Gene3D" id="3.50.30.30">
    <property type="match status" value="1"/>
</dbReference>
<dbReference type="InterPro" id="IPR000209">
    <property type="entry name" value="Peptidase_S8/S53_dom"/>
</dbReference>
<dbReference type="PANTHER" id="PTHR43806:SF11">
    <property type="entry name" value="CEREVISIN-RELATED"/>
    <property type="match status" value="1"/>
</dbReference>
<proteinExistence type="inferred from homology"/>
<dbReference type="InterPro" id="IPR046450">
    <property type="entry name" value="PA_dom_sf"/>
</dbReference>
<dbReference type="GO" id="GO:0006508">
    <property type="term" value="P:proteolysis"/>
    <property type="evidence" value="ECO:0007669"/>
    <property type="project" value="UniProtKB-KW"/>
</dbReference>
<feature type="signal peptide" evidence="7">
    <location>
        <begin position="1"/>
        <end position="34"/>
    </location>
</feature>
<evidence type="ECO:0000256" key="3">
    <source>
        <dbReference type="ARBA" id="ARBA00022801"/>
    </source>
</evidence>
<dbReference type="Gene3D" id="3.40.50.200">
    <property type="entry name" value="Peptidase S8/S53 domain"/>
    <property type="match status" value="1"/>
</dbReference>
<dbReference type="InterPro" id="IPR050131">
    <property type="entry name" value="Peptidase_S8_subtilisin-like"/>
</dbReference>
<organism evidence="9 10">
    <name type="scientific">Isoptericola jiangsuensis</name>
    <dbReference type="NCBI Taxonomy" id="548579"/>
    <lineage>
        <taxon>Bacteria</taxon>
        <taxon>Bacillati</taxon>
        <taxon>Actinomycetota</taxon>
        <taxon>Actinomycetes</taxon>
        <taxon>Micrococcales</taxon>
        <taxon>Promicromonosporaceae</taxon>
        <taxon>Isoptericola</taxon>
    </lineage>
</organism>
<keyword evidence="3 6" id="KW-0378">Hydrolase</keyword>
<comment type="caution">
    <text evidence="9">The sequence shown here is derived from an EMBL/GenBank/DDBJ whole genome shotgun (WGS) entry which is preliminary data.</text>
</comment>
<feature type="active site" description="Charge relay system" evidence="5 6">
    <location>
        <position position="274"/>
    </location>
</feature>
<dbReference type="PROSITE" id="PS51892">
    <property type="entry name" value="SUBTILASE"/>
    <property type="match status" value="1"/>
</dbReference>
<dbReference type="Gene3D" id="3.40.630.10">
    <property type="entry name" value="Zn peptidases"/>
    <property type="match status" value="1"/>
</dbReference>
<dbReference type="InterPro" id="IPR023828">
    <property type="entry name" value="Peptidase_S8_Ser-AS"/>
</dbReference>
<keyword evidence="2 6" id="KW-0645">Protease</keyword>
<name>A0A2A9F1F9_9MICO</name>
<dbReference type="SUPFAM" id="SSF52743">
    <property type="entry name" value="Subtilisin-like"/>
    <property type="match status" value="1"/>
</dbReference>
<keyword evidence="4 6" id="KW-0720">Serine protease</keyword>
<dbReference type="InterPro" id="IPR015500">
    <property type="entry name" value="Peptidase_S8_subtilisin-rel"/>
</dbReference>
<feature type="active site" description="Charge relay system" evidence="5 6">
    <location>
        <position position="240"/>
    </location>
</feature>
<dbReference type="Pfam" id="PF00082">
    <property type="entry name" value="Peptidase_S8"/>
    <property type="match status" value="1"/>
</dbReference>
<dbReference type="OrthoDB" id="4855716at2"/>
<dbReference type="GO" id="GO:0004252">
    <property type="term" value="F:serine-type endopeptidase activity"/>
    <property type="evidence" value="ECO:0007669"/>
    <property type="project" value="UniProtKB-UniRule"/>
</dbReference>
<accession>A0A2A9F1F9</accession>
<protein>
    <submittedName>
        <fullName evidence="9">Subtilase family protein</fullName>
    </submittedName>
</protein>
<dbReference type="PRINTS" id="PR00723">
    <property type="entry name" value="SUBTILISIN"/>
</dbReference>
<dbReference type="PANTHER" id="PTHR43806">
    <property type="entry name" value="PEPTIDASE S8"/>
    <property type="match status" value="1"/>
</dbReference>
<dbReference type="AlphaFoldDB" id="A0A2A9F1F9"/>
<dbReference type="InterPro" id="IPR036852">
    <property type="entry name" value="Peptidase_S8/S53_dom_sf"/>
</dbReference>
<dbReference type="SUPFAM" id="SSF52025">
    <property type="entry name" value="PA domain"/>
    <property type="match status" value="1"/>
</dbReference>
<feature type="chain" id="PRO_5012473510" evidence="7">
    <location>
        <begin position="35"/>
        <end position="1255"/>
    </location>
</feature>
<dbReference type="InterPro" id="IPR022398">
    <property type="entry name" value="Peptidase_S8_His-AS"/>
</dbReference>
<evidence type="ECO:0000256" key="4">
    <source>
        <dbReference type="ARBA" id="ARBA00022825"/>
    </source>
</evidence>
<feature type="domain" description="Peptidase S8/S53" evidence="8">
    <location>
        <begin position="231"/>
        <end position="489"/>
    </location>
</feature>
<evidence type="ECO:0000256" key="5">
    <source>
        <dbReference type="PIRSR" id="PIRSR615500-1"/>
    </source>
</evidence>
<evidence type="ECO:0000256" key="6">
    <source>
        <dbReference type="PROSITE-ProRule" id="PRU01240"/>
    </source>
</evidence>
<dbReference type="RefSeq" id="WP_098464787.1">
    <property type="nucleotide sequence ID" value="NZ_PDJJ01000001.1"/>
</dbReference>
<evidence type="ECO:0000256" key="2">
    <source>
        <dbReference type="ARBA" id="ARBA00022670"/>
    </source>
</evidence>
<gene>
    <name evidence="9" type="ORF">ATJ88_3331</name>
</gene>
<comment type="similarity">
    <text evidence="1 6">Belongs to the peptidase S8 family.</text>
</comment>
<feature type="active site" description="Charge relay system" evidence="5 6">
    <location>
        <position position="443"/>
    </location>
</feature>
<dbReference type="Proteomes" id="UP000224130">
    <property type="component" value="Unassembled WGS sequence"/>
</dbReference>
<dbReference type="EMBL" id="PDJJ01000001">
    <property type="protein sequence ID" value="PFG44601.1"/>
    <property type="molecule type" value="Genomic_DNA"/>
</dbReference>
<dbReference type="PROSITE" id="PS00138">
    <property type="entry name" value="SUBTILASE_SER"/>
    <property type="match status" value="1"/>
</dbReference>
<sequence>MFQHARVRRTAATVAASALLATSAATAVAGSATADDQPPTDPTTTVEATSSWATFTLVTGDVVEARIDDDGNVAEARLVTDGVEAVSSSWVSDGHTYVVPPAAQPLVDSGELDLRLFDVTRLWEDGYDDASTDTLPVIVEYADGAQARSQARGTVTTVELDEIDAAAVSVDKDRAAAAWTALEPGSAARSSAGVERIWLDAKVHGTSVVDGLSPTVPLTGAGVAHELGFDGTGVTVAVLDTGYDPAHVDLAGQVEASRSFVTYGGTTVQDANGHGTHVAGSVAGTGAASDGTYAGVAPGADLLVGKVLGDDGSGQTSWILAGMQWAVDSGADVVSMSLGNSGATSCTGPDVSLVQALSDEALFVIAAGNDGLHSTVATPGCAPAALTVGAVDRDDATAYFSSRGPSVGGNAAKPDIASQGVDVVSARTGGGTDLPYVAYSGTSMATPHVAGGAALVLQAHPDWTPAQVKAALTSSVKDTDAPPLEQGAGPMDVGRAVGQTVTGTPGVELASFPYPQTGSAPVTRTVTLTNTSAADVTLDLALEAYGQDGTAVPRRLLTLGAAKGRVVVPAGGTADVPVVVDPTAPLKADDHGTVTGRLVGTGSGVRVTVPFSVLVKGPTAPVTFTAADRFGQVPDANSSFQIIDVERGTAYRYGAGYGPLTFTLPHGTYEVAGVLLTRDEPGNNGQVASVSLVRQRVKVDGATTVALDAREAEELSWKADRPTEAQGYSIGYTYALGERGTRRTGVLTTVPSYVKHLYTTPGQVGDRYTFEATARLTAPGVVMTTGTGRTVDDLPLAFAPAFDGTGSAPVVHAGPGTAANLAAADVEGKVVLVDAATAVQGGNAVQWDRALAGRGAVGILAYSSTNVGRIQLSGLGVTLPIASITRADATDLIDAGDAATLAWAGTSVASSPVAYNVATVLDGRVPTGTQRVKDKDLATVPTTFYAQGDTNRVWYTDVALSMPGISSSVYAGGSMLPVDAPQERTVYYTASPQVRWTTVSRMTNNIASAASFDGPRTYTAGSTEPTSWFKTPLGASSNTYDAALASRYLNTMSLTMPTWGDAAGHDSTGLYLADSLARGVWVDGAVVYPVSGGYALPSGDAEVHLRQVFTRRYQPAYPFGLAYTTDWTFRSDRSHQGALPLLVPSLDVDMNLLNQVAAGTDAHVTLSATSDATRERVDLDGVTLQYAVGTQQTVTSVTSWTDVPVEQAADGTWTATVPTDAPAGSFVHLRTSMTDVDGSKVEQAMVRAYQVGAAS</sequence>
<evidence type="ECO:0000313" key="9">
    <source>
        <dbReference type="EMBL" id="PFG44601.1"/>
    </source>
</evidence>
<keyword evidence="10" id="KW-1185">Reference proteome</keyword>